<sequence>MPGFRDRYDVVICGGGPVGLLTAYGLQRMDIKTCVVGKSDILITVRHASVLFPSPADHNIYTSTETERLEKQKLPMYGRACTLFPRTLEMFDQYDLLTRLNQVGFVSRSGVNYDKDGRRDNTRGMRHVFDAMQGHTFLDYMLNIRLKYSEDILKAEYEKLGGVVASGWELMSLTAQADHEGDKNGHACPVKVEAKNVDTSEVRTIAGDYLVGADGAHSAVRHLADISSAADSTTLRWVRVDGVVETDMPDSREGFAHLESPTHGNVFCAALDHGRTRVGFALSQDMMIKYGENMTQQQAVDEAKLAVKPFSWEYECVDWYTVYNVRHSLADTFVKDRILLAGDACHSHSSGTAQGMNTGVHDAFNLAWKLAGVLKGWYHASILDTYDSERRPVAQHLIRLDKTFSALISGTVPPELAVAGGLSSTAPNALLARVLEENVQFNIGLGIRYGANMLNVTTKSTTVPCGWRAPDVAVHGPGARIPTRLHTLMKNVGVFSLVVFAGEPLLTGEKVRNLRTYLDGDSMRGYLDKLSLMTVIAGNKPQADEALGAARFGDAYYDPDSTAHARYGVSVGSGAVVVVRPDSIIGFATALDDGADLGTYFARFFV</sequence>
<protein>
    <submittedName>
        <fullName evidence="7">Uncharacterized protein</fullName>
    </submittedName>
</protein>
<dbReference type="InterPro" id="IPR002938">
    <property type="entry name" value="FAD-bd"/>
</dbReference>
<reference evidence="7 8" key="1">
    <citation type="submission" date="2016-03" db="EMBL/GenBank/DDBJ databases">
        <title>Draft genome sequence of the Fonsecaea monophora CBS 269.37.</title>
        <authorList>
            <person name="Bombassaro A."/>
            <person name="Vinicius W.A."/>
            <person name="De Hoog S."/>
            <person name="Sun J."/>
            <person name="Souza E.M."/>
            <person name="Raittz R.T."/>
            <person name="Costa F."/>
            <person name="Leao A.C."/>
            <person name="Tadra-Sfeir M.Z."/>
            <person name="Baura V."/>
            <person name="Balsanelli E."/>
            <person name="Pedrosa F.O."/>
            <person name="Moreno L.F."/>
            <person name="Steffens M.B."/>
            <person name="Xi L."/>
            <person name="Bocca A.L."/>
            <person name="Felipe M.S."/>
            <person name="Teixeira M."/>
            <person name="Telles Filho F.Q."/>
            <person name="Azevedo C.M."/>
            <person name="Gomes R."/>
            <person name="Vicente V.A."/>
        </authorList>
    </citation>
    <scope>NUCLEOTIDE SEQUENCE [LARGE SCALE GENOMIC DNA]</scope>
    <source>
        <strain evidence="7 8">CBS 269.37</strain>
    </source>
</reference>
<dbReference type="SUPFAM" id="SSF51905">
    <property type="entry name" value="FAD/NAD(P)-binding domain"/>
    <property type="match status" value="1"/>
</dbReference>
<dbReference type="SUPFAM" id="SSF52833">
    <property type="entry name" value="Thioredoxin-like"/>
    <property type="match status" value="1"/>
</dbReference>
<dbReference type="InterPro" id="IPR036188">
    <property type="entry name" value="FAD/NAD-bd_sf"/>
</dbReference>
<feature type="domain" description="FAD-binding" evidence="5">
    <location>
        <begin position="77"/>
        <end position="399"/>
    </location>
</feature>
<evidence type="ECO:0000259" key="6">
    <source>
        <dbReference type="Pfam" id="PF07976"/>
    </source>
</evidence>
<dbReference type="SUPFAM" id="SSF54373">
    <property type="entry name" value="FAD-linked reductases, C-terminal domain"/>
    <property type="match status" value="1"/>
</dbReference>
<dbReference type="GeneID" id="34597591"/>
<keyword evidence="4" id="KW-0560">Oxidoreductase</keyword>
<name>A0A177FK05_9EURO</name>
<gene>
    <name evidence="7" type="ORF">AYO21_02416</name>
</gene>
<comment type="caution">
    <text evidence="7">The sequence shown here is derived from an EMBL/GenBank/DDBJ whole genome shotgun (WGS) entry which is preliminary data.</text>
</comment>
<evidence type="ECO:0000313" key="7">
    <source>
        <dbReference type="EMBL" id="OAG43479.1"/>
    </source>
</evidence>
<dbReference type="OrthoDB" id="1716816at2759"/>
<dbReference type="PANTHER" id="PTHR43004">
    <property type="entry name" value="TRK SYSTEM POTASSIUM UPTAKE PROTEIN"/>
    <property type="match status" value="1"/>
</dbReference>
<organism evidence="7 8">
    <name type="scientific">Fonsecaea monophora</name>
    <dbReference type="NCBI Taxonomy" id="254056"/>
    <lineage>
        <taxon>Eukaryota</taxon>
        <taxon>Fungi</taxon>
        <taxon>Dikarya</taxon>
        <taxon>Ascomycota</taxon>
        <taxon>Pezizomycotina</taxon>
        <taxon>Eurotiomycetes</taxon>
        <taxon>Chaetothyriomycetidae</taxon>
        <taxon>Chaetothyriales</taxon>
        <taxon>Herpotrichiellaceae</taxon>
        <taxon>Fonsecaea</taxon>
    </lineage>
</organism>
<dbReference type="AlphaFoldDB" id="A0A177FK05"/>
<dbReference type="Gene3D" id="3.30.9.10">
    <property type="entry name" value="D-Amino Acid Oxidase, subunit A, domain 2"/>
    <property type="match status" value="1"/>
</dbReference>
<dbReference type="Gene3D" id="3.50.50.60">
    <property type="entry name" value="FAD/NAD(P)-binding domain"/>
    <property type="match status" value="2"/>
</dbReference>
<evidence type="ECO:0000313" key="8">
    <source>
        <dbReference type="Proteomes" id="UP000077002"/>
    </source>
</evidence>
<dbReference type="Proteomes" id="UP000077002">
    <property type="component" value="Unassembled WGS sequence"/>
</dbReference>
<keyword evidence="8" id="KW-1185">Reference proteome</keyword>
<evidence type="ECO:0000256" key="1">
    <source>
        <dbReference type="ARBA" id="ARBA00007801"/>
    </source>
</evidence>
<dbReference type="RefSeq" id="XP_022515431.1">
    <property type="nucleotide sequence ID" value="XM_022652395.1"/>
</dbReference>
<dbReference type="InterPro" id="IPR012941">
    <property type="entry name" value="Phe_hydrox_C_dim_dom"/>
</dbReference>
<dbReference type="InterPro" id="IPR050641">
    <property type="entry name" value="RIFMO-like"/>
</dbReference>
<keyword evidence="3" id="KW-0274">FAD</keyword>
<feature type="domain" description="Phenol hydroxylase-like C-terminal dimerisation" evidence="6">
    <location>
        <begin position="557"/>
        <end position="605"/>
    </location>
</feature>
<dbReference type="PRINTS" id="PR00420">
    <property type="entry name" value="RNGMNOXGNASE"/>
</dbReference>
<proteinExistence type="inferred from homology"/>
<evidence type="ECO:0000256" key="3">
    <source>
        <dbReference type="ARBA" id="ARBA00022827"/>
    </source>
</evidence>
<dbReference type="InterPro" id="IPR038220">
    <property type="entry name" value="PHOX_C_sf"/>
</dbReference>
<evidence type="ECO:0000256" key="4">
    <source>
        <dbReference type="ARBA" id="ARBA00023002"/>
    </source>
</evidence>
<dbReference type="GO" id="GO:0016709">
    <property type="term" value="F:oxidoreductase activity, acting on paired donors, with incorporation or reduction of molecular oxygen, NAD(P)H as one donor, and incorporation of one atom of oxygen"/>
    <property type="evidence" value="ECO:0007669"/>
    <property type="project" value="UniProtKB-ARBA"/>
</dbReference>
<evidence type="ECO:0000256" key="2">
    <source>
        <dbReference type="ARBA" id="ARBA00022630"/>
    </source>
</evidence>
<dbReference type="GO" id="GO:0071949">
    <property type="term" value="F:FAD binding"/>
    <property type="evidence" value="ECO:0007669"/>
    <property type="project" value="InterPro"/>
</dbReference>
<evidence type="ECO:0000259" key="5">
    <source>
        <dbReference type="Pfam" id="PF01494"/>
    </source>
</evidence>
<dbReference type="Pfam" id="PF07976">
    <property type="entry name" value="Phe_hydrox_dim"/>
    <property type="match status" value="1"/>
</dbReference>
<comment type="similarity">
    <text evidence="1">Belongs to the PheA/TfdB FAD monooxygenase family.</text>
</comment>
<dbReference type="PANTHER" id="PTHR43004:SF5">
    <property type="entry name" value="FAD-BINDING DOMAIN-CONTAINING PROTEIN"/>
    <property type="match status" value="1"/>
</dbReference>
<keyword evidence="2" id="KW-0285">Flavoprotein</keyword>
<accession>A0A177FK05</accession>
<dbReference type="InterPro" id="IPR036249">
    <property type="entry name" value="Thioredoxin-like_sf"/>
</dbReference>
<dbReference type="Gene3D" id="3.40.30.20">
    <property type="match status" value="1"/>
</dbReference>
<dbReference type="EMBL" id="LVKK01000010">
    <property type="protein sequence ID" value="OAG43479.1"/>
    <property type="molecule type" value="Genomic_DNA"/>
</dbReference>
<dbReference type="Pfam" id="PF01494">
    <property type="entry name" value="FAD_binding_3"/>
    <property type="match status" value="1"/>
</dbReference>